<organism evidence="1 2">
    <name type="scientific">Timema podura</name>
    <name type="common">Walking stick</name>
    <dbReference type="NCBI Taxonomy" id="61482"/>
    <lineage>
        <taxon>Eukaryota</taxon>
        <taxon>Metazoa</taxon>
        <taxon>Ecdysozoa</taxon>
        <taxon>Arthropoda</taxon>
        <taxon>Hexapoda</taxon>
        <taxon>Insecta</taxon>
        <taxon>Pterygota</taxon>
        <taxon>Neoptera</taxon>
        <taxon>Polyneoptera</taxon>
        <taxon>Phasmatodea</taxon>
        <taxon>Timematodea</taxon>
        <taxon>Timematoidea</taxon>
        <taxon>Timematidae</taxon>
        <taxon>Timema</taxon>
    </lineage>
</organism>
<dbReference type="EMBL" id="CAJPIN010002179">
    <property type="protein sequence ID" value="CAG2055178.1"/>
    <property type="molecule type" value="Genomic_DNA"/>
</dbReference>
<evidence type="ECO:0000313" key="2">
    <source>
        <dbReference type="Proteomes" id="UP001153148"/>
    </source>
</evidence>
<protein>
    <submittedName>
        <fullName evidence="1">Uncharacterized protein</fullName>
    </submittedName>
</protein>
<sequence>YLCGVALTRALNICIVNHVTKCRSVRIVAKDTYAVFLSPARGVGHHGYEGYQPCAVLVVSVVVFDCNCFSIIVIVSSTRVLTYKVVAVQIDRCSLHYEQYEKCKIIKTASSLKLKVKASKSSPTWTKVTLSCVKLDSRNSKAIRKEFLDFFIDGHDHTFIQSSPVVPFCDPSWKT</sequence>
<gene>
    <name evidence="1" type="ORF">TPAB3V08_LOCUS2185</name>
</gene>
<feature type="non-terminal residue" evidence="1">
    <location>
        <position position="1"/>
    </location>
</feature>
<dbReference type="Gene3D" id="3.30.930.10">
    <property type="entry name" value="Bira Bifunctional Protein, Domain 2"/>
    <property type="match status" value="1"/>
</dbReference>
<comment type="caution">
    <text evidence="1">The sequence shown here is derived from an EMBL/GenBank/DDBJ whole genome shotgun (WGS) entry which is preliminary data.</text>
</comment>
<accession>A0ABN7NKT6</accession>
<dbReference type="Proteomes" id="UP001153148">
    <property type="component" value="Unassembled WGS sequence"/>
</dbReference>
<reference evidence="1" key="1">
    <citation type="submission" date="2021-03" db="EMBL/GenBank/DDBJ databases">
        <authorList>
            <person name="Tran Van P."/>
        </authorList>
    </citation>
    <scope>NUCLEOTIDE SEQUENCE</scope>
</reference>
<keyword evidence="2" id="KW-1185">Reference proteome</keyword>
<name>A0ABN7NKT6_TIMPD</name>
<proteinExistence type="predicted"/>
<dbReference type="InterPro" id="IPR045864">
    <property type="entry name" value="aa-tRNA-synth_II/BPL/LPL"/>
</dbReference>
<feature type="non-terminal residue" evidence="1">
    <location>
        <position position="175"/>
    </location>
</feature>
<evidence type="ECO:0000313" key="1">
    <source>
        <dbReference type="EMBL" id="CAG2055178.1"/>
    </source>
</evidence>